<evidence type="ECO:0000256" key="1">
    <source>
        <dbReference type="SAM" id="Phobius"/>
    </source>
</evidence>
<dbReference type="KEGG" id="ccp:CHC_T00000611001"/>
<keyword evidence="1" id="KW-0472">Membrane</keyword>
<evidence type="ECO:0000313" key="3">
    <source>
        <dbReference type="Proteomes" id="UP000012073"/>
    </source>
</evidence>
<dbReference type="RefSeq" id="XP_005710282.1">
    <property type="nucleotide sequence ID" value="XM_005710225.1"/>
</dbReference>
<keyword evidence="1" id="KW-1133">Transmembrane helix</keyword>
<protein>
    <submittedName>
        <fullName evidence="2">Uncharacterized protein</fullName>
    </submittedName>
</protein>
<dbReference type="EMBL" id="HG002101">
    <property type="protein sequence ID" value="CDF39988.1"/>
    <property type="molecule type" value="Genomic_DNA"/>
</dbReference>
<dbReference type="Gramene" id="CDF39988">
    <property type="protein sequence ID" value="CDF39988"/>
    <property type="gene ID" value="CHC_T00000611001"/>
</dbReference>
<accession>R7QQJ2</accession>
<proteinExistence type="predicted"/>
<feature type="transmembrane region" description="Helical" evidence="1">
    <location>
        <begin position="20"/>
        <end position="45"/>
    </location>
</feature>
<dbReference type="Proteomes" id="UP000012073">
    <property type="component" value="Unassembled WGS sequence"/>
</dbReference>
<sequence>MLDQVIYAGVGRRSCSVRRLLLGLLWIHGCRIKTLAYLAILVFFFQCTTEIAYLFTKGRTDVASSCLKSILLSWDTTVYRLVGSTGCSSSIGNLLA</sequence>
<organism evidence="2 3">
    <name type="scientific">Chondrus crispus</name>
    <name type="common">Carrageen Irish moss</name>
    <name type="synonym">Polymorpha crispa</name>
    <dbReference type="NCBI Taxonomy" id="2769"/>
    <lineage>
        <taxon>Eukaryota</taxon>
        <taxon>Rhodophyta</taxon>
        <taxon>Florideophyceae</taxon>
        <taxon>Rhodymeniophycidae</taxon>
        <taxon>Gigartinales</taxon>
        <taxon>Gigartinaceae</taxon>
        <taxon>Chondrus</taxon>
    </lineage>
</organism>
<keyword evidence="1" id="KW-0812">Transmembrane</keyword>
<reference evidence="3" key="1">
    <citation type="journal article" date="2013" name="Proc. Natl. Acad. Sci. U.S.A.">
        <title>Genome structure and metabolic features in the red seaweed Chondrus crispus shed light on evolution of the Archaeplastida.</title>
        <authorList>
            <person name="Collen J."/>
            <person name="Porcel B."/>
            <person name="Carre W."/>
            <person name="Ball S.G."/>
            <person name="Chaparro C."/>
            <person name="Tonon T."/>
            <person name="Barbeyron T."/>
            <person name="Michel G."/>
            <person name="Noel B."/>
            <person name="Valentin K."/>
            <person name="Elias M."/>
            <person name="Artiguenave F."/>
            <person name="Arun A."/>
            <person name="Aury J.M."/>
            <person name="Barbosa-Neto J.F."/>
            <person name="Bothwell J.H."/>
            <person name="Bouget F.Y."/>
            <person name="Brillet L."/>
            <person name="Cabello-Hurtado F."/>
            <person name="Capella-Gutierrez S."/>
            <person name="Charrier B."/>
            <person name="Cladiere L."/>
            <person name="Cock J.M."/>
            <person name="Coelho S.M."/>
            <person name="Colleoni C."/>
            <person name="Czjzek M."/>
            <person name="Da Silva C."/>
            <person name="Delage L."/>
            <person name="Denoeud F."/>
            <person name="Deschamps P."/>
            <person name="Dittami S.M."/>
            <person name="Gabaldon T."/>
            <person name="Gachon C.M."/>
            <person name="Groisillier A."/>
            <person name="Herve C."/>
            <person name="Jabbari K."/>
            <person name="Katinka M."/>
            <person name="Kloareg B."/>
            <person name="Kowalczyk N."/>
            <person name="Labadie K."/>
            <person name="Leblanc C."/>
            <person name="Lopez P.J."/>
            <person name="McLachlan D.H."/>
            <person name="Meslet-Cladiere L."/>
            <person name="Moustafa A."/>
            <person name="Nehr Z."/>
            <person name="Nyvall Collen P."/>
            <person name="Panaud O."/>
            <person name="Partensky F."/>
            <person name="Poulain J."/>
            <person name="Rensing S.A."/>
            <person name="Rousvoal S."/>
            <person name="Samson G."/>
            <person name="Symeonidi A."/>
            <person name="Weissenbach J."/>
            <person name="Zambounis A."/>
            <person name="Wincker P."/>
            <person name="Boyen C."/>
        </authorList>
    </citation>
    <scope>NUCLEOTIDE SEQUENCE [LARGE SCALE GENOMIC DNA]</scope>
    <source>
        <strain evidence="3">cv. Stackhouse</strain>
    </source>
</reference>
<dbReference type="GeneID" id="17317999"/>
<keyword evidence="3" id="KW-1185">Reference proteome</keyword>
<evidence type="ECO:0000313" key="2">
    <source>
        <dbReference type="EMBL" id="CDF39988.1"/>
    </source>
</evidence>
<gene>
    <name evidence="2" type="ORF">CHC_T00000611001</name>
</gene>
<name>R7QQJ2_CHOCR</name>
<dbReference type="AlphaFoldDB" id="R7QQJ2"/>